<dbReference type="PRINTS" id="PR00508">
    <property type="entry name" value="S21N4MTFRASE"/>
</dbReference>
<dbReference type="PANTHER" id="PTHR13370:SF3">
    <property type="entry name" value="TRNA (GUANINE(10)-N2)-METHYLTRANSFERASE HOMOLOG"/>
    <property type="match status" value="1"/>
</dbReference>
<dbReference type="GO" id="GO:0005737">
    <property type="term" value="C:cytoplasm"/>
    <property type="evidence" value="ECO:0007669"/>
    <property type="project" value="TreeGrafter"/>
</dbReference>
<protein>
    <submittedName>
        <fullName evidence="4">Putative methyltransferase</fullName>
    </submittedName>
</protein>
<evidence type="ECO:0000256" key="2">
    <source>
        <dbReference type="ARBA" id="ARBA00022679"/>
    </source>
</evidence>
<evidence type="ECO:0000313" key="5">
    <source>
        <dbReference type="EMBL" id="QJH99256.1"/>
    </source>
</evidence>
<dbReference type="Gene3D" id="3.40.50.150">
    <property type="entry name" value="Vaccinia Virus protein VP39"/>
    <property type="match status" value="1"/>
</dbReference>
<name>A0A6H2A4G7_9ZZZZ</name>
<organism evidence="4">
    <name type="scientific">viral metagenome</name>
    <dbReference type="NCBI Taxonomy" id="1070528"/>
    <lineage>
        <taxon>unclassified sequences</taxon>
        <taxon>metagenomes</taxon>
        <taxon>organismal metagenomes</taxon>
    </lineage>
</organism>
<dbReference type="AlphaFoldDB" id="A0A6H2A4G7"/>
<gene>
    <name evidence="4" type="ORF">TM448A04860_0001</name>
    <name evidence="5" type="ORF">TM448B01528_0019</name>
</gene>
<evidence type="ECO:0000256" key="1">
    <source>
        <dbReference type="ARBA" id="ARBA00022603"/>
    </source>
</evidence>
<dbReference type="GO" id="GO:0008170">
    <property type="term" value="F:N-methyltransferase activity"/>
    <property type="evidence" value="ECO:0007669"/>
    <property type="project" value="InterPro"/>
</dbReference>
<sequence>MKKIEDIINKVHCADCLTFMKELPDKSIDLCLTDFPYGVNWEYDIYNDTEENLKTLIDNAMPEILRVSKRALITCGHTNMWKYPEPKWIIAWVNSAGANRNSWGFTCWQPILAYGKDPYLENRLGARQDIIIKNEQSEKWGHSCSKPLDFWKLLLLRGSVKENDIILDPFLGSGTTAVAAQNLKRNFIGIEISEEYVKIARERLRQKPLL</sequence>
<dbReference type="SUPFAM" id="SSF53335">
    <property type="entry name" value="S-adenosyl-L-methionine-dependent methyltransferases"/>
    <property type="match status" value="1"/>
</dbReference>
<dbReference type="Pfam" id="PF01555">
    <property type="entry name" value="N6_N4_Mtase"/>
    <property type="match status" value="1"/>
</dbReference>
<dbReference type="PANTHER" id="PTHR13370">
    <property type="entry name" value="RNA METHYLASE-RELATED"/>
    <property type="match status" value="1"/>
</dbReference>
<accession>A0A6H2A4G7</accession>
<dbReference type="EMBL" id="MT144777">
    <property type="protein sequence ID" value="QJH99256.1"/>
    <property type="molecule type" value="Genomic_DNA"/>
</dbReference>
<dbReference type="EMBL" id="MT144505">
    <property type="protein sequence ID" value="QJA54415.1"/>
    <property type="molecule type" value="Genomic_DNA"/>
</dbReference>
<dbReference type="GO" id="GO:0032259">
    <property type="term" value="P:methylation"/>
    <property type="evidence" value="ECO:0007669"/>
    <property type="project" value="UniProtKB-KW"/>
</dbReference>
<proteinExistence type="predicted"/>
<keyword evidence="2 4" id="KW-0808">Transferase</keyword>
<evidence type="ECO:0000313" key="4">
    <source>
        <dbReference type="EMBL" id="QJA54415.1"/>
    </source>
</evidence>
<evidence type="ECO:0000259" key="3">
    <source>
        <dbReference type="Pfam" id="PF01555"/>
    </source>
</evidence>
<keyword evidence="1 4" id="KW-0489">Methyltransferase</keyword>
<feature type="domain" description="DNA methylase N-4/N-6" evidence="3">
    <location>
        <begin position="129"/>
        <end position="201"/>
    </location>
</feature>
<dbReference type="InterPro" id="IPR029063">
    <property type="entry name" value="SAM-dependent_MTases_sf"/>
</dbReference>
<reference evidence="4" key="1">
    <citation type="submission" date="2020-03" db="EMBL/GenBank/DDBJ databases">
        <title>The deep terrestrial virosphere.</title>
        <authorList>
            <person name="Holmfeldt K."/>
            <person name="Nilsson E."/>
            <person name="Simone D."/>
            <person name="Lopez-Fernandez M."/>
            <person name="Wu X."/>
            <person name="de Brujin I."/>
            <person name="Lundin D."/>
            <person name="Andersson A."/>
            <person name="Bertilsson S."/>
            <person name="Dopson M."/>
        </authorList>
    </citation>
    <scope>NUCLEOTIDE SEQUENCE</scope>
    <source>
        <strain evidence="4">TM448A04860</strain>
        <strain evidence="5">TM448B01528</strain>
    </source>
</reference>
<dbReference type="InterPro" id="IPR002941">
    <property type="entry name" value="DNA_methylase_N4/N6"/>
</dbReference>
<dbReference type="GO" id="GO:0003677">
    <property type="term" value="F:DNA binding"/>
    <property type="evidence" value="ECO:0007669"/>
    <property type="project" value="InterPro"/>
</dbReference>
<dbReference type="InterPro" id="IPR001091">
    <property type="entry name" value="RM_Methyltransferase"/>
</dbReference>
<dbReference type="GO" id="GO:0009007">
    <property type="term" value="F:site-specific DNA-methyltransferase (adenine-specific) activity"/>
    <property type="evidence" value="ECO:0007669"/>
    <property type="project" value="TreeGrafter"/>
</dbReference>